<keyword evidence="5" id="KW-1185">Reference proteome</keyword>
<evidence type="ECO:0000259" key="3">
    <source>
        <dbReference type="PROSITE" id="PS50263"/>
    </source>
</evidence>
<dbReference type="Pfam" id="PF00795">
    <property type="entry name" value="CN_hydrolase"/>
    <property type="match status" value="1"/>
</dbReference>
<dbReference type="RefSeq" id="WP_073058305.1">
    <property type="nucleotide sequence ID" value="NZ_FQUP01000008.1"/>
</dbReference>
<dbReference type="CDD" id="cd07572">
    <property type="entry name" value="nit"/>
    <property type="match status" value="1"/>
</dbReference>
<sequence>MTSFKAACVQMNSGRSVEANVETAEALIRGAAAAGAGYVLTPEMTTILDRDRENLLASIGPEDVDLSLQRFRELARELGIHLHIGSMAIRLPDDHIANRSFVIAPNGAIVGRYDKIHMFDVDLSGGESYRESATYRAGETAVVTDLPWTKLGLTICYDVRFPVLHRTLAKAGATVLAVPAAFTRKTGEAHWHVLLRARAIETGSYIIAAAQAGHHEDGRDTFGHSMIIDPWGKILAEASGDQPGFIVADIDPAFAQSARQAIPALANQRDFALPAMPQVGSFVN</sequence>
<dbReference type="InterPro" id="IPR003010">
    <property type="entry name" value="C-N_Hydrolase"/>
</dbReference>
<name>A0A1M5N1M2_9HYPH</name>
<dbReference type="InterPro" id="IPR001110">
    <property type="entry name" value="UPF0012_CS"/>
</dbReference>
<feature type="domain" description="CN hydrolase" evidence="3">
    <location>
        <begin position="4"/>
        <end position="252"/>
    </location>
</feature>
<dbReference type="AlphaFoldDB" id="A0A1M5N1M2"/>
<dbReference type="STRING" id="1122133.SAMN02745157_4888"/>
<dbReference type="OrthoDB" id="9811121at2"/>
<proteinExistence type="inferred from homology"/>
<protein>
    <recommendedName>
        <fullName evidence="3">CN hydrolase domain-containing protein</fullName>
    </recommendedName>
</protein>
<evidence type="ECO:0000313" key="5">
    <source>
        <dbReference type="Proteomes" id="UP000184485"/>
    </source>
</evidence>
<accession>A0A1M5N1M2</accession>
<dbReference type="EMBL" id="FQUP01000008">
    <property type="protein sequence ID" value="SHG83302.1"/>
    <property type="molecule type" value="Genomic_DNA"/>
</dbReference>
<organism evidence="4 5">
    <name type="scientific">Kaistia soli DSM 19436</name>
    <dbReference type="NCBI Taxonomy" id="1122133"/>
    <lineage>
        <taxon>Bacteria</taxon>
        <taxon>Pseudomonadati</taxon>
        <taxon>Pseudomonadota</taxon>
        <taxon>Alphaproteobacteria</taxon>
        <taxon>Hyphomicrobiales</taxon>
        <taxon>Kaistiaceae</taxon>
        <taxon>Kaistia</taxon>
    </lineage>
</organism>
<evidence type="ECO:0000313" key="4">
    <source>
        <dbReference type="EMBL" id="SHG83302.1"/>
    </source>
</evidence>
<keyword evidence="2" id="KW-0378">Hydrolase</keyword>
<dbReference type="InterPro" id="IPR045254">
    <property type="entry name" value="Nit1/2_C-N_Hydrolase"/>
</dbReference>
<dbReference type="PROSITE" id="PS01227">
    <property type="entry name" value="UPF0012"/>
    <property type="match status" value="1"/>
</dbReference>
<reference evidence="4 5" key="1">
    <citation type="submission" date="2016-11" db="EMBL/GenBank/DDBJ databases">
        <authorList>
            <person name="Jaros S."/>
            <person name="Januszkiewicz K."/>
            <person name="Wedrychowicz H."/>
        </authorList>
    </citation>
    <scope>NUCLEOTIDE SEQUENCE [LARGE SCALE GENOMIC DNA]</scope>
    <source>
        <strain evidence="4 5">DSM 19436</strain>
    </source>
</reference>
<dbReference type="InterPro" id="IPR036526">
    <property type="entry name" value="C-N_Hydrolase_sf"/>
</dbReference>
<dbReference type="PANTHER" id="PTHR23088">
    <property type="entry name" value="NITRILASE-RELATED"/>
    <property type="match status" value="1"/>
</dbReference>
<dbReference type="SUPFAM" id="SSF56317">
    <property type="entry name" value="Carbon-nitrogen hydrolase"/>
    <property type="match status" value="1"/>
</dbReference>
<dbReference type="PROSITE" id="PS50263">
    <property type="entry name" value="CN_HYDROLASE"/>
    <property type="match status" value="1"/>
</dbReference>
<comment type="similarity">
    <text evidence="1">Belongs to the carbon-nitrogen hydrolase superfamily. NIT1/NIT2 family.</text>
</comment>
<dbReference type="PANTHER" id="PTHR23088:SF27">
    <property type="entry name" value="DEAMINATED GLUTATHIONE AMIDASE"/>
    <property type="match status" value="1"/>
</dbReference>
<dbReference type="Gene3D" id="3.60.110.10">
    <property type="entry name" value="Carbon-nitrogen hydrolase"/>
    <property type="match status" value="1"/>
</dbReference>
<evidence type="ECO:0000256" key="2">
    <source>
        <dbReference type="ARBA" id="ARBA00022801"/>
    </source>
</evidence>
<gene>
    <name evidence="4" type="ORF">SAMN02745157_4888</name>
</gene>
<dbReference type="Proteomes" id="UP000184485">
    <property type="component" value="Unassembled WGS sequence"/>
</dbReference>
<dbReference type="GO" id="GO:0016811">
    <property type="term" value="F:hydrolase activity, acting on carbon-nitrogen (but not peptide) bonds, in linear amides"/>
    <property type="evidence" value="ECO:0007669"/>
    <property type="project" value="InterPro"/>
</dbReference>
<evidence type="ECO:0000256" key="1">
    <source>
        <dbReference type="ARBA" id="ARBA00010613"/>
    </source>
</evidence>